<dbReference type="InterPro" id="IPR015943">
    <property type="entry name" value="WD40/YVTN_repeat-like_dom_sf"/>
</dbReference>
<reference evidence="11 12" key="1">
    <citation type="submission" date="2015-12" db="EMBL/GenBank/DDBJ databases">
        <title>Dictyostelia acquired genes for synthesis and detection of signals that induce cell-type specialization by lateral gene transfer from prokaryotes.</title>
        <authorList>
            <person name="Gloeckner G."/>
            <person name="Schaap P."/>
        </authorList>
    </citation>
    <scope>NUCLEOTIDE SEQUENCE [LARGE SCALE GENOMIC DNA]</scope>
    <source>
        <strain evidence="11 12">TK</strain>
    </source>
</reference>
<dbReference type="CDD" id="cd13999">
    <property type="entry name" value="STKc_MAP3K-like"/>
    <property type="match status" value="1"/>
</dbReference>
<dbReference type="InterPro" id="IPR001680">
    <property type="entry name" value="WD40_rpt"/>
</dbReference>
<gene>
    <name evidence="11" type="ORF">DLAC_03363</name>
</gene>
<dbReference type="PROSITE" id="PS50082">
    <property type="entry name" value="WD_REPEATS_2"/>
    <property type="match status" value="2"/>
</dbReference>
<evidence type="ECO:0000256" key="7">
    <source>
        <dbReference type="PROSITE-ProRule" id="PRU00221"/>
    </source>
</evidence>
<keyword evidence="12" id="KW-1185">Reference proteome</keyword>
<dbReference type="Pfam" id="PF07714">
    <property type="entry name" value="PK_Tyr_Ser-Thr"/>
    <property type="match status" value="1"/>
</dbReference>
<dbReference type="InterPro" id="IPR017441">
    <property type="entry name" value="Protein_kinase_ATP_BS"/>
</dbReference>
<feature type="compositionally biased region" description="Low complexity" evidence="9">
    <location>
        <begin position="25"/>
        <end position="42"/>
    </location>
</feature>
<dbReference type="InterPro" id="IPR008266">
    <property type="entry name" value="Tyr_kinase_AS"/>
</dbReference>
<keyword evidence="5" id="KW-0418">Kinase</keyword>
<dbReference type="InterPro" id="IPR000719">
    <property type="entry name" value="Prot_kinase_dom"/>
</dbReference>
<dbReference type="PROSITE" id="PS00678">
    <property type="entry name" value="WD_REPEATS_1"/>
    <property type="match status" value="1"/>
</dbReference>
<dbReference type="GO" id="GO:0004674">
    <property type="term" value="F:protein serine/threonine kinase activity"/>
    <property type="evidence" value="ECO:0007669"/>
    <property type="project" value="TreeGrafter"/>
</dbReference>
<dbReference type="SUPFAM" id="SSF56112">
    <property type="entry name" value="Protein kinase-like (PK-like)"/>
    <property type="match status" value="1"/>
</dbReference>
<dbReference type="EMBL" id="LODT01000016">
    <property type="protein sequence ID" value="KYR00206.1"/>
    <property type="molecule type" value="Genomic_DNA"/>
</dbReference>
<dbReference type="GO" id="GO:0005524">
    <property type="term" value="F:ATP binding"/>
    <property type="evidence" value="ECO:0007669"/>
    <property type="project" value="UniProtKB-UniRule"/>
</dbReference>
<dbReference type="InterPro" id="IPR001245">
    <property type="entry name" value="Ser-Thr/Tyr_kinase_cat_dom"/>
</dbReference>
<sequence>MSGNRGNITSSSDMGCYINSSQLVNSFSGGSNSSTNDQQQQQQRDDESISTECTKSQNSDTVEVDDEFEFTPTQEINYDEELYNPTNLQDCDNTTMAMTPDEVKMMADTQVKTSGENKNNFKHLVKLKSTLKNYEIPYQELVLDKELGKGFFGKVYKAYWRGKSVAIKKITINRFRDRSEADIFQKELDIISKLCHPTCVMFIGAVSDEQNRCIVMEYMAGGSLRKLLDEKTQFVMSSPHTQFTIARDIALGMEYLHTNFHDPIIHRDLTSSNILLDGNYTVAKINDFGLSKEMKPGPNEMTAAMGSLAWMAPESFKGEKYTEKVDIYSYSIILWELLTCRDPYCGMEPLKMAFVAAMEDYRPPLQGIPDYWQSLIIKCWNPIPTQRPTFTEILQLLDSIEQNLNVFNSNTNNNCSNNNNNNSNLATPTNSISSSSSSMSYSKPGYYASDDQGAIKISYDTENFMSIEKESPGKKSGSSYTPVNQSDVVVQDFNQDLADKIKYVTERSGFLISFKNPLVVGGGFISYYNLQTFKLIKRLQIPSPVVVMNYQIIEDKLFLAVASVDFQVSIYNIDNASPMSVQSANMSLETPLRSFSCGCRINDISWNGVHLITALSDSTLKIWDIENGSYISSMEGHIGEVLSVDSHPTQPLVVSGGMDHKIKLWDSRNGHCFRFFQCQSSVVSVRLRSTMRDPVLISGSTQGYFKVWNMYTSTCLSTYQPHFTDLLGIHSNPIEKQILTYSSDGSMCIFNSEPPLQQNQQQQQYNINDLTQEPINISKAINVNNIIKNQPIQSAQLISRNRVLFTSSNKLYSILIN</sequence>
<keyword evidence="4 8" id="KW-0547">Nucleotide-binding</keyword>
<dbReference type="STRING" id="361077.A0A152A1V6"/>
<feature type="compositionally biased region" description="Low complexity" evidence="9">
    <location>
        <begin position="411"/>
        <end position="424"/>
    </location>
</feature>
<dbReference type="FunCoup" id="A0A152A1V6">
    <property type="interactions" value="477"/>
</dbReference>
<dbReference type="PROSITE" id="PS50011">
    <property type="entry name" value="PROTEIN_KINASE_DOM"/>
    <property type="match status" value="1"/>
</dbReference>
<feature type="domain" description="Protein kinase" evidence="10">
    <location>
        <begin position="141"/>
        <end position="404"/>
    </location>
</feature>
<feature type="binding site" evidence="8">
    <location>
        <position position="169"/>
    </location>
    <ligand>
        <name>ATP</name>
        <dbReference type="ChEBI" id="CHEBI:30616"/>
    </ligand>
</feature>
<evidence type="ECO:0000256" key="3">
    <source>
        <dbReference type="ARBA" id="ARBA00022737"/>
    </source>
</evidence>
<keyword evidence="1 7" id="KW-0853">WD repeat</keyword>
<evidence type="ECO:0000256" key="6">
    <source>
        <dbReference type="ARBA" id="ARBA00022840"/>
    </source>
</evidence>
<feature type="repeat" description="WD" evidence="7">
    <location>
        <begin position="607"/>
        <end position="633"/>
    </location>
</feature>
<dbReference type="PRINTS" id="PR00109">
    <property type="entry name" value="TYRKINASE"/>
</dbReference>
<dbReference type="PRINTS" id="PR00320">
    <property type="entry name" value="GPROTEINBRPT"/>
</dbReference>
<keyword evidence="6 8" id="KW-0067">ATP-binding</keyword>
<dbReference type="InterPro" id="IPR036322">
    <property type="entry name" value="WD40_repeat_dom_sf"/>
</dbReference>
<dbReference type="OMA" id="SLAWMAP"/>
<dbReference type="SMART" id="SM00320">
    <property type="entry name" value="WD40"/>
    <property type="match status" value="5"/>
</dbReference>
<evidence type="ECO:0000256" key="4">
    <source>
        <dbReference type="ARBA" id="ARBA00022741"/>
    </source>
</evidence>
<organism evidence="11 12">
    <name type="scientific">Tieghemostelium lacteum</name>
    <name type="common">Slime mold</name>
    <name type="synonym">Dictyostelium lacteum</name>
    <dbReference type="NCBI Taxonomy" id="361077"/>
    <lineage>
        <taxon>Eukaryota</taxon>
        <taxon>Amoebozoa</taxon>
        <taxon>Evosea</taxon>
        <taxon>Eumycetozoa</taxon>
        <taxon>Dictyostelia</taxon>
        <taxon>Dictyosteliales</taxon>
        <taxon>Raperosteliaceae</taxon>
        <taxon>Tieghemostelium</taxon>
    </lineage>
</organism>
<evidence type="ECO:0000313" key="11">
    <source>
        <dbReference type="EMBL" id="KYR00206.1"/>
    </source>
</evidence>
<dbReference type="PROSITE" id="PS50294">
    <property type="entry name" value="WD_REPEATS_REGION"/>
    <property type="match status" value="1"/>
</dbReference>
<dbReference type="OrthoDB" id="4062651at2759"/>
<dbReference type="PROSITE" id="PS00109">
    <property type="entry name" value="PROTEIN_KINASE_TYR"/>
    <property type="match status" value="1"/>
</dbReference>
<dbReference type="PANTHER" id="PTHR44329:SF298">
    <property type="entry name" value="MIXED LINEAGE KINASE DOMAIN-LIKE PROTEIN"/>
    <property type="match status" value="1"/>
</dbReference>
<dbReference type="InterPro" id="IPR019775">
    <property type="entry name" value="WD40_repeat_CS"/>
</dbReference>
<protein>
    <submittedName>
        <fullName evidence="11">WD-40 repeat-containing protein</fullName>
    </submittedName>
</protein>
<feature type="region of interest" description="Disordered" evidence="9">
    <location>
        <begin position="22"/>
        <end position="62"/>
    </location>
</feature>
<dbReference type="InterPro" id="IPR051681">
    <property type="entry name" value="Ser/Thr_Kinases-Pseudokinases"/>
</dbReference>
<accession>A0A152A1V6</accession>
<evidence type="ECO:0000259" key="10">
    <source>
        <dbReference type="PROSITE" id="PS50011"/>
    </source>
</evidence>
<dbReference type="Gene3D" id="2.130.10.10">
    <property type="entry name" value="YVTN repeat-like/Quinoprotein amine dehydrogenase"/>
    <property type="match status" value="1"/>
</dbReference>
<dbReference type="FunFam" id="3.30.200.20:FF:000180">
    <property type="entry name" value="serine/threonine-protein kinase STY46-like"/>
    <property type="match status" value="1"/>
</dbReference>
<dbReference type="InterPro" id="IPR011009">
    <property type="entry name" value="Kinase-like_dom_sf"/>
</dbReference>
<keyword evidence="2" id="KW-0808">Transferase</keyword>
<dbReference type="Gene3D" id="1.10.510.10">
    <property type="entry name" value="Transferase(Phosphotransferase) domain 1"/>
    <property type="match status" value="1"/>
</dbReference>
<comment type="caution">
    <text evidence="11">The sequence shown here is derived from an EMBL/GenBank/DDBJ whole genome shotgun (WGS) entry which is preliminary data.</text>
</comment>
<feature type="compositionally biased region" description="Polar residues" evidence="9">
    <location>
        <begin position="50"/>
        <end position="61"/>
    </location>
</feature>
<dbReference type="PROSITE" id="PS00107">
    <property type="entry name" value="PROTEIN_KINASE_ATP"/>
    <property type="match status" value="1"/>
</dbReference>
<evidence type="ECO:0000256" key="5">
    <source>
        <dbReference type="ARBA" id="ARBA00022777"/>
    </source>
</evidence>
<evidence type="ECO:0000256" key="9">
    <source>
        <dbReference type="SAM" id="MobiDB-lite"/>
    </source>
</evidence>
<dbReference type="AlphaFoldDB" id="A0A152A1V6"/>
<dbReference type="PANTHER" id="PTHR44329">
    <property type="entry name" value="SERINE/THREONINE-PROTEIN KINASE TNNI3K-RELATED"/>
    <property type="match status" value="1"/>
</dbReference>
<name>A0A152A1V6_TIELA</name>
<dbReference type="Proteomes" id="UP000076078">
    <property type="component" value="Unassembled WGS sequence"/>
</dbReference>
<evidence type="ECO:0000256" key="1">
    <source>
        <dbReference type="ARBA" id="ARBA00022574"/>
    </source>
</evidence>
<feature type="repeat" description="WD" evidence="7">
    <location>
        <begin position="634"/>
        <end position="675"/>
    </location>
</feature>
<dbReference type="SUPFAM" id="SSF50978">
    <property type="entry name" value="WD40 repeat-like"/>
    <property type="match status" value="1"/>
</dbReference>
<evidence type="ECO:0000256" key="8">
    <source>
        <dbReference type="PROSITE-ProRule" id="PRU10141"/>
    </source>
</evidence>
<dbReference type="Pfam" id="PF00400">
    <property type="entry name" value="WD40"/>
    <property type="match status" value="2"/>
</dbReference>
<dbReference type="InterPro" id="IPR020472">
    <property type="entry name" value="WD40_PAC1"/>
</dbReference>
<evidence type="ECO:0000256" key="2">
    <source>
        <dbReference type="ARBA" id="ARBA00022679"/>
    </source>
</evidence>
<feature type="region of interest" description="Disordered" evidence="9">
    <location>
        <begin position="411"/>
        <end position="439"/>
    </location>
</feature>
<proteinExistence type="predicted"/>
<dbReference type="InParanoid" id="A0A152A1V6"/>
<evidence type="ECO:0000313" key="12">
    <source>
        <dbReference type="Proteomes" id="UP000076078"/>
    </source>
</evidence>
<keyword evidence="3" id="KW-0677">Repeat</keyword>